<accession>A0A085WJF0</accession>
<dbReference type="Pfam" id="PF01814">
    <property type="entry name" value="Hemerythrin"/>
    <property type="match status" value="1"/>
</dbReference>
<dbReference type="Proteomes" id="UP000028725">
    <property type="component" value="Unassembled WGS sequence"/>
</dbReference>
<gene>
    <name evidence="3" type="ORF">DB31_8296</name>
</gene>
<reference evidence="3 4" key="1">
    <citation type="submission" date="2014-04" db="EMBL/GenBank/DDBJ databases">
        <title>Genome assembly of Hyalangium minutum DSM 14724.</title>
        <authorList>
            <person name="Sharma G."/>
            <person name="Subramanian S."/>
        </authorList>
    </citation>
    <scope>NUCLEOTIDE SEQUENCE [LARGE SCALE GENOMIC DNA]</scope>
    <source>
        <strain evidence="3 4">DSM 14724</strain>
    </source>
</reference>
<dbReference type="AlphaFoldDB" id="A0A085WJF0"/>
<evidence type="ECO:0000313" key="4">
    <source>
        <dbReference type="Proteomes" id="UP000028725"/>
    </source>
</evidence>
<name>A0A085WJF0_9BACT</name>
<dbReference type="STRING" id="394096.DB31_8296"/>
<dbReference type="InterPro" id="IPR012312">
    <property type="entry name" value="Hemerythrin-like"/>
</dbReference>
<sequence length="162" mass="18867">MDALDLLKEQHDEVNTLFKKFEKLEEGSTAELRELFVMIADRLSAHATIEEQFFYPSIKTDKTEDLIREAVEEHLGVKRIIADLLEMEPSDEQFAAKMKVLMENVEHHVEEEEDEMFKLVRKVLDKDQRFALGVQMKAEFDELMKGEPRNEVPMQTDEAAPV</sequence>
<keyword evidence="4" id="KW-1185">Reference proteome</keyword>
<dbReference type="Gene3D" id="1.20.120.520">
    <property type="entry name" value="nmb1532 protein domain like"/>
    <property type="match status" value="1"/>
</dbReference>
<evidence type="ECO:0000259" key="2">
    <source>
        <dbReference type="Pfam" id="PF01814"/>
    </source>
</evidence>
<protein>
    <submittedName>
        <fullName evidence="3">Regulator of cell morphogenesis and NO signaling</fullName>
    </submittedName>
</protein>
<dbReference type="PANTHER" id="PTHR35585:SF1">
    <property type="entry name" value="HHE DOMAIN PROTEIN (AFU_ORTHOLOGUE AFUA_4G00730)"/>
    <property type="match status" value="1"/>
</dbReference>
<evidence type="ECO:0000313" key="3">
    <source>
        <dbReference type="EMBL" id="KFE67813.1"/>
    </source>
</evidence>
<feature type="coiled-coil region" evidence="1">
    <location>
        <begin position="95"/>
        <end position="122"/>
    </location>
</feature>
<dbReference type="RefSeq" id="WP_044190764.1">
    <property type="nucleotide sequence ID" value="NZ_JMCB01000007.1"/>
</dbReference>
<dbReference type="OrthoDB" id="5514036at2"/>
<evidence type="ECO:0000256" key="1">
    <source>
        <dbReference type="SAM" id="Coils"/>
    </source>
</evidence>
<dbReference type="PANTHER" id="PTHR35585">
    <property type="entry name" value="HHE DOMAIN PROTEIN (AFU_ORTHOLOGUE AFUA_4G00730)"/>
    <property type="match status" value="1"/>
</dbReference>
<feature type="domain" description="Hemerythrin-like" evidence="2">
    <location>
        <begin position="3"/>
        <end position="119"/>
    </location>
</feature>
<keyword evidence="1" id="KW-0175">Coiled coil</keyword>
<dbReference type="EMBL" id="JMCB01000007">
    <property type="protein sequence ID" value="KFE67813.1"/>
    <property type="molecule type" value="Genomic_DNA"/>
</dbReference>
<comment type="caution">
    <text evidence="3">The sequence shown here is derived from an EMBL/GenBank/DDBJ whole genome shotgun (WGS) entry which is preliminary data.</text>
</comment>
<proteinExistence type="predicted"/>
<organism evidence="3 4">
    <name type="scientific">Hyalangium minutum</name>
    <dbReference type="NCBI Taxonomy" id="394096"/>
    <lineage>
        <taxon>Bacteria</taxon>
        <taxon>Pseudomonadati</taxon>
        <taxon>Myxococcota</taxon>
        <taxon>Myxococcia</taxon>
        <taxon>Myxococcales</taxon>
        <taxon>Cystobacterineae</taxon>
        <taxon>Archangiaceae</taxon>
        <taxon>Hyalangium</taxon>
    </lineage>
</organism>